<keyword evidence="5" id="KW-1185">Reference proteome</keyword>
<evidence type="ECO:0000313" key="5">
    <source>
        <dbReference type="Proteomes" id="UP000193466"/>
    </source>
</evidence>
<evidence type="ECO:0000259" key="2">
    <source>
        <dbReference type="SMART" id="SM00701"/>
    </source>
</evidence>
<organism evidence="4 6">
    <name type="scientific">Neisseria zoodegmatis</name>
    <dbReference type="NCBI Taxonomy" id="326523"/>
    <lineage>
        <taxon>Bacteria</taxon>
        <taxon>Pseudomonadati</taxon>
        <taxon>Pseudomonadota</taxon>
        <taxon>Betaproteobacteria</taxon>
        <taxon>Neisseriales</taxon>
        <taxon>Neisseriaceae</taxon>
        <taxon>Neisseria</taxon>
    </lineage>
</organism>
<dbReference type="InterPro" id="IPR006619">
    <property type="entry name" value="PGRP_domain_met/bac"/>
</dbReference>
<dbReference type="AlphaFoldDB" id="A0AB38DPC4"/>
<dbReference type="Proteomes" id="UP000193466">
    <property type="component" value="Unassembled WGS sequence"/>
</dbReference>
<dbReference type="SMART" id="SM00701">
    <property type="entry name" value="PGRP"/>
    <property type="match status" value="1"/>
</dbReference>
<dbReference type="RefSeq" id="WP_157739140.1">
    <property type="nucleotide sequence ID" value="NZ_JAUNKT010000024.1"/>
</dbReference>
<name>A0AB38DPC4_9NEIS</name>
<evidence type="ECO:0000313" key="4">
    <source>
        <dbReference type="EMBL" id="SNU78946.1"/>
    </source>
</evidence>
<dbReference type="InterPro" id="IPR015510">
    <property type="entry name" value="PGRP"/>
</dbReference>
<dbReference type="GO" id="GO:0009253">
    <property type="term" value="P:peptidoglycan catabolic process"/>
    <property type="evidence" value="ECO:0007669"/>
    <property type="project" value="InterPro"/>
</dbReference>
<dbReference type="InterPro" id="IPR002502">
    <property type="entry name" value="Amidase_domain"/>
</dbReference>
<dbReference type="Pfam" id="PF01510">
    <property type="entry name" value="Amidase_2"/>
    <property type="match status" value="1"/>
</dbReference>
<dbReference type="PANTHER" id="PTHR11022:SF75">
    <property type="entry name" value="PEPTIDOGLYCAN-RECOGNITION PROTEIN SB1-RELATED"/>
    <property type="match status" value="1"/>
</dbReference>
<sequence length="239" mass="26852">MADKNTNLTLVHNNNIQAVEITLNDRAATRQAIINYLEKNLPVISDNKFLERSEWKARAAKSGLVDEWDYSSIVIHHQGNSPQHGCSAIYGALPEVQNKHMDKDKYSDIGYHYAVGCSGIVAEGRDIRFKGSHVKNNNSKKIGILLLGDFSKPGEAKLSLKDPSTWADQLDYFYYMRQLPDSQLAALRVLIRCLMSFFKIKELGGHKEFALPGDVRTCPGSIAMEKIAELRKEFGLKKP</sequence>
<proteinExistence type="inferred from homology"/>
<dbReference type="InterPro" id="IPR036505">
    <property type="entry name" value="Amidase/PGRP_sf"/>
</dbReference>
<accession>A0AB38DPC4</accession>
<evidence type="ECO:0000313" key="3">
    <source>
        <dbReference type="EMBL" id="OSI07345.1"/>
    </source>
</evidence>
<dbReference type="GO" id="GO:0008745">
    <property type="term" value="F:N-acetylmuramoyl-L-alanine amidase activity"/>
    <property type="evidence" value="ECO:0007669"/>
    <property type="project" value="InterPro"/>
</dbReference>
<reference evidence="3 5" key="1">
    <citation type="submission" date="2017-01" db="EMBL/GenBank/DDBJ databases">
        <authorList>
            <person name="Wolfgang W.J."/>
            <person name="Cole J."/>
            <person name="Wroblewski D."/>
            <person name="Mcginnis J."/>
            <person name="Musser K.A."/>
        </authorList>
    </citation>
    <scope>NUCLEOTIDE SEQUENCE [LARGE SCALE GENOMIC DNA]</scope>
    <source>
        <strain evidence="3 5">DSM 21643</strain>
    </source>
</reference>
<dbReference type="KEGG" id="nzo:SAMEA4504057_0432"/>
<protein>
    <submittedName>
        <fullName evidence="4">Uncharacterized protein potentially involved in peptidoglycan biosynthesis</fullName>
    </submittedName>
</protein>
<evidence type="ECO:0000256" key="1">
    <source>
        <dbReference type="ARBA" id="ARBA00007553"/>
    </source>
</evidence>
<dbReference type="Proteomes" id="UP000215033">
    <property type="component" value="Chromosome 1"/>
</dbReference>
<reference evidence="4 6" key="2">
    <citation type="submission" date="2017-06" db="EMBL/GenBank/DDBJ databases">
        <authorList>
            <consortium name="Pathogen Informatics"/>
        </authorList>
    </citation>
    <scope>NUCLEOTIDE SEQUENCE [LARGE SCALE GENOMIC DNA]</scope>
    <source>
        <strain evidence="4 6">NCTC12230</strain>
    </source>
</reference>
<dbReference type="Gene3D" id="3.40.80.10">
    <property type="entry name" value="Peptidoglycan recognition protein-like"/>
    <property type="match status" value="1"/>
</dbReference>
<dbReference type="EMBL" id="LT906434">
    <property type="protein sequence ID" value="SNU78946.1"/>
    <property type="molecule type" value="Genomic_DNA"/>
</dbReference>
<dbReference type="EMBL" id="MTBM01000034">
    <property type="protein sequence ID" value="OSI07345.1"/>
    <property type="molecule type" value="Genomic_DNA"/>
</dbReference>
<comment type="similarity">
    <text evidence="1">Belongs to the N-acetylmuramoyl-L-alanine amidase 2 family.</text>
</comment>
<evidence type="ECO:0000313" key="6">
    <source>
        <dbReference type="Proteomes" id="UP000215033"/>
    </source>
</evidence>
<feature type="domain" description="Peptidoglycan recognition protein family" evidence="2">
    <location>
        <begin position="50"/>
        <end position="191"/>
    </location>
</feature>
<gene>
    <name evidence="3" type="ORF">BWD10_12070</name>
    <name evidence="4" type="ORF">SAMEA4504057_00432</name>
</gene>
<dbReference type="CDD" id="cd06583">
    <property type="entry name" value="PGRP"/>
    <property type="match status" value="1"/>
</dbReference>
<dbReference type="SUPFAM" id="SSF55846">
    <property type="entry name" value="N-acetylmuramoyl-L-alanine amidase-like"/>
    <property type="match status" value="1"/>
</dbReference>
<dbReference type="PANTHER" id="PTHR11022">
    <property type="entry name" value="PEPTIDOGLYCAN RECOGNITION PROTEIN"/>
    <property type="match status" value="1"/>
</dbReference>
<dbReference type="GO" id="GO:0008270">
    <property type="term" value="F:zinc ion binding"/>
    <property type="evidence" value="ECO:0007669"/>
    <property type="project" value="InterPro"/>
</dbReference>